<feature type="compositionally biased region" description="Basic and acidic residues" evidence="1">
    <location>
        <begin position="96"/>
        <end position="118"/>
    </location>
</feature>
<name>A0ABQ7VEF2_SOLTU</name>
<keyword evidence="3" id="KW-1185">Reference proteome</keyword>
<evidence type="ECO:0000256" key="1">
    <source>
        <dbReference type="SAM" id="MobiDB-lite"/>
    </source>
</evidence>
<dbReference type="EMBL" id="JAIVGD010000013">
    <property type="protein sequence ID" value="KAH0761826.1"/>
    <property type="molecule type" value="Genomic_DNA"/>
</dbReference>
<feature type="compositionally biased region" description="Basic and acidic residues" evidence="1">
    <location>
        <begin position="215"/>
        <end position="228"/>
    </location>
</feature>
<organism evidence="2 3">
    <name type="scientific">Solanum tuberosum</name>
    <name type="common">Potato</name>
    <dbReference type="NCBI Taxonomy" id="4113"/>
    <lineage>
        <taxon>Eukaryota</taxon>
        <taxon>Viridiplantae</taxon>
        <taxon>Streptophyta</taxon>
        <taxon>Embryophyta</taxon>
        <taxon>Tracheophyta</taxon>
        <taxon>Spermatophyta</taxon>
        <taxon>Magnoliopsida</taxon>
        <taxon>eudicotyledons</taxon>
        <taxon>Gunneridae</taxon>
        <taxon>Pentapetalae</taxon>
        <taxon>asterids</taxon>
        <taxon>lamiids</taxon>
        <taxon>Solanales</taxon>
        <taxon>Solanaceae</taxon>
        <taxon>Solanoideae</taxon>
        <taxon>Solaneae</taxon>
        <taxon>Solanum</taxon>
    </lineage>
</organism>
<accession>A0ABQ7VEF2</accession>
<gene>
    <name evidence="2" type="ORF">KY290_017899</name>
</gene>
<evidence type="ECO:0000313" key="2">
    <source>
        <dbReference type="EMBL" id="KAH0761826.1"/>
    </source>
</evidence>
<feature type="compositionally biased region" description="Polar residues" evidence="1">
    <location>
        <begin position="168"/>
        <end position="180"/>
    </location>
</feature>
<dbReference type="Proteomes" id="UP000826656">
    <property type="component" value="Unassembled WGS sequence"/>
</dbReference>
<protein>
    <submittedName>
        <fullName evidence="2">Uncharacterized protein</fullName>
    </submittedName>
</protein>
<evidence type="ECO:0000313" key="3">
    <source>
        <dbReference type="Proteomes" id="UP000826656"/>
    </source>
</evidence>
<proteinExistence type="predicted"/>
<comment type="caution">
    <text evidence="2">The sequence shown here is derived from an EMBL/GenBank/DDBJ whole genome shotgun (WGS) entry which is preliminary data.</text>
</comment>
<reference evidence="2 3" key="1">
    <citation type="journal article" date="2021" name="bioRxiv">
        <title>Chromosome-scale and haplotype-resolved genome assembly of a tetraploid potato cultivar.</title>
        <authorList>
            <person name="Sun H."/>
            <person name="Jiao W.-B."/>
            <person name="Krause K."/>
            <person name="Campoy J.A."/>
            <person name="Goel M."/>
            <person name="Folz-Donahue K."/>
            <person name="Kukat C."/>
            <person name="Huettel B."/>
            <person name="Schneeberger K."/>
        </authorList>
    </citation>
    <scope>NUCLEOTIDE SEQUENCE [LARGE SCALE GENOMIC DNA]</scope>
    <source>
        <strain evidence="2">SolTubOtavaFocal</strain>
        <tissue evidence="2">Leaves</tissue>
    </source>
</reference>
<sequence>MEYNILAVVEELVVVQSVASLRRDTQPTLLEQKCRSPEQIPHGVQPMYDKTLETMKVNNEEADDEETLLVWSRKRVRGANVSPVDIPDLGATEVVPETRIENKPTESERKQKKEREGENGGISNQRRKKEICNKRGGTKITWRCSGGKQGIYREKSKTKKAFRVPTEEPTSVPQNIGSSETKSEDIVRAVVKRKKQAEKEQVKAKGVPNSVKKSPVKEDKVTKRDPLKQKSIKGLGPTNQKC</sequence>
<feature type="region of interest" description="Disordered" evidence="1">
    <location>
        <begin position="81"/>
        <end position="242"/>
    </location>
</feature>